<dbReference type="PROSITE" id="PS00786">
    <property type="entry name" value="5_NUCLEOTIDASE_2"/>
    <property type="match status" value="1"/>
</dbReference>
<dbReference type="Pfam" id="PF00149">
    <property type="entry name" value="Metallophos"/>
    <property type="match status" value="1"/>
</dbReference>
<evidence type="ECO:0000256" key="5">
    <source>
        <dbReference type="ARBA" id="ARBA00022525"/>
    </source>
</evidence>
<dbReference type="Proteomes" id="UP000694846">
    <property type="component" value="Unplaced"/>
</dbReference>
<feature type="chain" id="PRO_5034641415" description="5'-nucleotidase" evidence="7">
    <location>
        <begin position="22"/>
        <end position="504"/>
    </location>
</feature>
<evidence type="ECO:0000256" key="3">
    <source>
        <dbReference type="ARBA" id="ARBA00006654"/>
    </source>
</evidence>
<dbReference type="OrthoDB" id="7722975at2759"/>
<dbReference type="PANTHER" id="PTHR11575">
    <property type="entry name" value="5'-NUCLEOTIDASE-RELATED"/>
    <property type="match status" value="1"/>
</dbReference>
<dbReference type="PRINTS" id="PR01607">
    <property type="entry name" value="APYRASEFAMLY"/>
</dbReference>
<dbReference type="RefSeq" id="XP_025409844.1">
    <property type="nucleotide sequence ID" value="XM_025554059.1"/>
</dbReference>
<dbReference type="InterPro" id="IPR006179">
    <property type="entry name" value="5_nucleotidase/apyrase"/>
</dbReference>
<dbReference type="InterPro" id="IPR029052">
    <property type="entry name" value="Metallo-depent_PP-like"/>
</dbReference>
<keyword evidence="10" id="KW-1185">Reference proteome</keyword>
<dbReference type="PROSITE" id="PS00785">
    <property type="entry name" value="5_NUCLEOTIDASE_1"/>
    <property type="match status" value="1"/>
</dbReference>
<comment type="catalytic activity">
    <reaction evidence="1">
        <text>a ribonucleoside 5'-phosphate + H2O = a ribonucleoside + phosphate</text>
        <dbReference type="Rhea" id="RHEA:12484"/>
        <dbReference type="ChEBI" id="CHEBI:15377"/>
        <dbReference type="ChEBI" id="CHEBI:18254"/>
        <dbReference type="ChEBI" id="CHEBI:43474"/>
        <dbReference type="ChEBI" id="CHEBI:58043"/>
        <dbReference type="EC" id="3.1.3.5"/>
    </reaction>
</comment>
<dbReference type="GeneID" id="112683158"/>
<dbReference type="GO" id="GO:0005886">
    <property type="term" value="C:plasma membrane"/>
    <property type="evidence" value="ECO:0007669"/>
    <property type="project" value="TreeGrafter"/>
</dbReference>
<feature type="signal peptide" evidence="7">
    <location>
        <begin position="1"/>
        <end position="21"/>
    </location>
</feature>
<dbReference type="GO" id="GO:0005576">
    <property type="term" value="C:extracellular region"/>
    <property type="evidence" value="ECO:0007669"/>
    <property type="project" value="UniProtKB-SubCell"/>
</dbReference>
<dbReference type="GO" id="GO:0046872">
    <property type="term" value="F:metal ion binding"/>
    <property type="evidence" value="ECO:0007669"/>
    <property type="project" value="InterPro"/>
</dbReference>
<dbReference type="InterPro" id="IPR004843">
    <property type="entry name" value="Calcineurin-like_PHP"/>
</dbReference>
<dbReference type="GO" id="GO:0000166">
    <property type="term" value="F:nucleotide binding"/>
    <property type="evidence" value="ECO:0007669"/>
    <property type="project" value="UniProtKB-KW"/>
</dbReference>
<dbReference type="InterPro" id="IPR008334">
    <property type="entry name" value="5'-Nucleotdase_C"/>
</dbReference>
<evidence type="ECO:0000256" key="6">
    <source>
        <dbReference type="ARBA" id="ARBA00022729"/>
    </source>
</evidence>
<dbReference type="Gene3D" id="3.60.21.10">
    <property type="match status" value="2"/>
</dbReference>
<evidence type="ECO:0000313" key="11">
    <source>
        <dbReference type="RefSeq" id="XP_025409844.1"/>
    </source>
</evidence>
<comment type="similarity">
    <text evidence="3 7">Belongs to the 5'-nucleotidase family.</text>
</comment>
<dbReference type="EC" id="3.1.3.5" evidence="4"/>
<dbReference type="SUPFAM" id="SSF55816">
    <property type="entry name" value="5'-nucleotidase (syn. UDP-sugar hydrolase), C-terminal domain"/>
    <property type="match status" value="1"/>
</dbReference>
<dbReference type="GO" id="GO:0006196">
    <property type="term" value="P:AMP catabolic process"/>
    <property type="evidence" value="ECO:0007669"/>
    <property type="project" value="TreeGrafter"/>
</dbReference>
<feature type="domain" description="5'-Nucleotidase C-terminal" evidence="9">
    <location>
        <begin position="288"/>
        <end position="463"/>
    </location>
</feature>
<comment type="subcellular location">
    <subcellularLocation>
        <location evidence="2">Secreted</location>
    </subcellularLocation>
</comment>
<dbReference type="FunFam" id="3.90.780.10:FF:000004">
    <property type="entry name" value="UDP-sugar hydrolase, putative"/>
    <property type="match status" value="1"/>
</dbReference>
<keyword evidence="7" id="KW-0378">Hydrolase</keyword>
<gene>
    <name evidence="11" type="primary">LOC112683158</name>
</gene>
<keyword evidence="7" id="KW-0547">Nucleotide-binding</keyword>
<keyword evidence="5" id="KW-0964">Secreted</keyword>
<keyword evidence="6 7" id="KW-0732">Signal</keyword>
<accession>A0A8B8FG34</accession>
<dbReference type="AlphaFoldDB" id="A0A8B8FG34"/>
<evidence type="ECO:0000256" key="4">
    <source>
        <dbReference type="ARBA" id="ARBA00012643"/>
    </source>
</evidence>
<dbReference type="Gene3D" id="3.90.780.10">
    <property type="entry name" value="5'-Nucleotidase, C-terminal domain"/>
    <property type="match status" value="1"/>
</dbReference>
<evidence type="ECO:0000256" key="1">
    <source>
        <dbReference type="ARBA" id="ARBA00000815"/>
    </source>
</evidence>
<evidence type="ECO:0000256" key="2">
    <source>
        <dbReference type="ARBA" id="ARBA00004613"/>
    </source>
</evidence>
<dbReference type="GO" id="GO:0008253">
    <property type="term" value="F:5'-nucleotidase activity"/>
    <property type="evidence" value="ECO:0007669"/>
    <property type="project" value="UniProtKB-EC"/>
</dbReference>
<feature type="domain" description="Calcineurin-like phosphoesterase" evidence="8">
    <location>
        <begin position="27"/>
        <end position="141"/>
    </location>
</feature>
<sequence>MKLLFLFVALFMAHLAVFVTADLDLVLLHTNDMHSRFDETDIYCNECRKNDAVNGRCYGGFARVAQVVKDEKKKAEEKNLTSLFIVAGDTFQGTPYFTFFKWQAVVDFIKQLQPDVMNLGNHEFDDGIDSLVSYLNGIQDIPTVVSNLNMTLEPDLDKFITRSFVFEKNNTKVGIVGYLTTDTPVNNGSFTIFIKLIYLGKPPSIEKPYGTYPLYVTTVKNKTVPILQIYANTKYIGKVDIHFNSNGDLVSINGSPILLNNEIKQDPSMLTVIDKWKPSVTKITNVTVGRTTVELLNNCHLMECNIGNLIADSFVYYNVLKKKNYDEYWTDAPIGIVLSGSIRNTINENDHEGYITLGQLINVSPFANKLVKVTISGASLLEAFEHSVFDYLLHNGGINFLQVSGVLVEFDLSQKPGHRVSSLYLRCGDCSVPKFDPVILTANYTLVTSDYLANGGNNFNAFKKIVKKNEILSVVDYNATAMYMESISPITIGIENRIIIKTSN</sequence>
<evidence type="ECO:0000313" key="10">
    <source>
        <dbReference type="Proteomes" id="UP000694846"/>
    </source>
</evidence>
<dbReference type="InterPro" id="IPR036907">
    <property type="entry name" value="5'-Nucleotdase_C_sf"/>
</dbReference>
<protein>
    <recommendedName>
        <fullName evidence="4">5'-nucleotidase</fullName>
        <ecNumber evidence="4">3.1.3.5</ecNumber>
    </recommendedName>
</protein>
<evidence type="ECO:0000259" key="8">
    <source>
        <dbReference type="Pfam" id="PF00149"/>
    </source>
</evidence>
<evidence type="ECO:0000259" key="9">
    <source>
        <dbReference type="Pfam" id="PF02872"/>
    </source>
</evidence>
<dbReference type="SUPFAM" id="SSF56300">
    <property type="entry name" value="Metallo-dependent phosphatases"/>
    <property type="match status" value="1"/>
</dbReference>
<proteinExistence type="inferred from homology"/>
<organism evidence="10 11">
    <name type="scientific">Sipha flava</name>
    <name type="common">yellow sugarcane aphid</name>
    <dbReference type="NCBI Taxonomy" id="143950"/>
    <lineage>
        <taxon>Eukaryota</taxon>
        <taxon>Metazoa</taxon>
        <taxon>Ecdysozoa</taxon>
        <taxon>Arthropoda</taxon>
        <taxon>Hexapoda</taxon>
        <taxon>Insecta</taxon>
        <taxon>Pterygota</taxon>
        <taxon>Neoptera</taxon>
        <taxon>Paraneoptera</taxon>
        <taxon>Hemiptera</taxon>
        <taxon>Sternorrhyncha</taxon>
        <taxon>Aphidomorpha</taxon>
        <taxon>Aphidoidea</taxon>
        <taxon>Aphididae</taxon>
        <taxon>Sipha</taxon>
    </lineage>
</organism>
<evidence type="ECO:0000256" key="7">
    <source>
        <dbReference type="RuleBase" id="RU362119"/>
    </source>
</evidence>
<dbReference type="PANTHER" id="PTHR11575:SF24">
    <property type="entry name" value="5'-NUCLEOTIDASE"/>
    <property type="match status" value="1"/>
</dbReference>
<name>A0A8B8FG34_9HEMI</name>
<reference evidence="11" key="1">
    <citation type="submission" date="2025-08" db="UniProtKB">
        <authorList>
            <consortium name="RefSeq"/>
        </authorList>
    </citation>
    <scope>IDENTIFICATION</scope>
    <source>
        <tissue evidence="11">Whole body</tissue>
    </source>
</reference>
<dbReference type="Pfam" id="PF02872">
    <property type="entry name" value="5_nucleotid_C"/>
    <property type="match status" value="1"/>
</dbReference>
<dbReference type="InterPro" id="IPR006146">
    <property type="entry name" value="5'-Nucleotdase_CS"/>
</dbReference>